<name>A0A7S2JTX0_9DINO</name>
<gene>
    <name evidence="2" type="ORF">BRAN1462_LOCUS21626</name>
</gene>
<protein>
    <submittedName>
        <fullName evidence="2">Uncharacterized protein</fullName>
    </submittedName>
</protein>
<dbReference type="AlphaFoldDB" id="A0A7S2JTX0"/>
<evidence type="ECO:0000256" key="1">
    <source>
        <dbReference type="SAM" id="Phobius"/>
    </source>
</evidence>
<evidence type="ECO:0000313" key="2">
    <source>
        <dbReference type="EMBL" id="CAD9557548.1"/>
    </source>
</evidence>
<proteinExistence type="predicted"/>
<keyword evidence="1" id="KW-1133">Transmembrane helix</keyword>
<feature type="transmembrane region" description="Helical" evidence="1">
    <location>
        <begin position="32"/>
        <end position="50"/>
    </location>
</feature>
<dbReference type="EMBL" id="HBGW01034206">
    <property type="protein sequence ID" value="CAD9557548.1"/>
    <property type="molecule type" value="Transcribed_RNA"/>
</dbReference>
<sequence length="115" mass="12099">MAAEGIAWFLIFAAKRQDQRSFLSTTGCKLAAAYMAAFVLRIGQALCMGLPMERRQCVPDAIGAFALGPCMLALAAAGIEGTARLPVLGPRVVTFALTFGRRVIQPQEAAAADAV</sequence>
<organism evidence="2">
    <name type="scientific">Zooxanthella nutricula</name>
    <dbReference type="NCBI Taxonomy" id="1333877"/>
    <lineage>
        <taxon>Eukaryota</taxon>
        <taxon>Sar</taxon>
        <taxon>Alveolata</taxon>
        <taxon>Dinophyceae</taxon>
        <taxon>Peridiniales</taxon>
        <taxon>Peridiniales incertae sedis</taxon>
        <taxon>Zooxanthella</taxon>
    </lineage>
</organism>
<keyword evidence="1" id="KW-0472">Membrane</keyword>
<accession>A0A7S2JTX0</accession>
<reference evidence="2" key="1">
    <citation type="submission" date="2021-01" db="EMBL/GenBank/DDBJ databases">
        <authorList>
            <person name="Corre E."/>
            <person name="Pelletier E."/>
            <person name="Niang G."/>
            <person name="Scheremetjew M."/>
            <person name="Finn R."/>
            <person name="Kale V."/>
            <person name="Holt S."/>
            <person name="Cochrane G."/>
            <person name="Meng A."/>
            <person name="Brown T."/>
            <person name="Cohen L."/>
        </authorList>
    </citation>
    <scope>NUCLEOTIDE SEQUENCE</scope>
    <source>
        <strain evidence="2">RCC3387</strain>
    </source>
</reference>
<keyword evidence="1" id="KW-0812">Transmembrane</keyword>